<accession>A0A2P5IDJ4</accession>
<dbReference type="Proteomes" id="UP000094444">
    <property type="component" value="Unassembled WGS sequence"/>
</dbReference>
<dbReference type="EMBL" id="MAVT02000044">
    <property type="protein sequence ID" value="POS80549.1"/>
    <property type="molecule type" value="Genomic_DNA"/>
</dbReference>
<evidence type="ECO:0000313" key="2">
    <source>
        <dbReference type="Proteomes" id="UP000094444"/>
    </source>
</evidence>
<gene>
    <name evidence="1" type="ORF">DHEL01_v201050</name>
</gene>
<dbReference type="InParanoid" id="A0A2P5IDJ4"/>
<dbReference type="AlphaFoldDB" id="A0A2P5IDJ4"/>
<proteinExistence type="predicted"/>
<name>A0A2P5IDJ4_DIAHE</name>
<evidence type="ECO:0000313" key="1">
    <source>
        <dbReference type="EMBL" id="POS80549.1"/>
    </source>
</evidence>
<organism evidence="1 2">
    <name type="scientific">Diaporthe helianthi</name>
    <dbReference type="NCBI Taxonomy" id="158607"/>
    <lineage>
        <taxon>Eukaryota</taxon>
        <taxon>Fungi</taxon>
        <taxon>Dikarya</taxon>
        <taxon>Ascomycota</taxon>
        <taxon>Pezizomycotina</taxon>
        <taxon>Sordariomycetes</taxon>
        <taxon>Sordariomycetidae</taxon>
        <taxon>Diaporthales</taxon>
        <taxon>Diaporthaceae</taxon>
        <taxon>Diaporthe</taxon>
    </lineage>
</organism>
<protein>
    <submittedName>
        <fullName evidence="1">Uncharacterized protein</fullName>
    </submittedName>
</protein>
<sequence length="120" mass="12833">MLAEAENLTTSRCRAVGVVFAAHCAEDPSALSTGICTRVARMETRVDLVGSRNSLVLECPWGAQDTEDDRVLQDGTMYEVRRVGWQYSSGQLPCRAGKTSDGRDKGVGPGVLSGMHSLCG</sequence>
<keyword evidence="2" id="KW-1185">Reference proteome</keyword>
<reference evidence="1" key="1">
    <citation type="submission" date="2017-09" db="EMBL/GenBank/DDBJ databases">
        <title>Polyketide synthases of a Diaporthe helianthi virulent isolate.</title>
        <authorList>
            <person name="Baroncelli R."/>
        </authorList>
    </citation>
    <scope>NUCLEOTIDE SEQUENCE [LARGE SCALE GENOMIC DNA]</scope>
    <source>
        <strain evidence="1">7/96</strain>
    </source>
</reference>
<comment type="caution">
    <text evidence="1">The sequence shown here is derived from an EMBL/GenBank/DDBJ whole genome shotgun (WGS) entry which is preliminary data.</text>
</comment>